<dbReference type="SUPFAM" id="SSF55729">
    <property type="entry name" value="Acyl-CoA N-acyltransferases (Nat)"/>
    <property type="match status" value="1"/>
</dbReference>
<dbReference type="EMBL" id="JACHGK010000036">
    <property type="protein sequence ID" value="MBB6447939.1"/>
    <property type="molecule type" value="Genomic_DNA"/>
</dbReference>
<evidence type="ECO:0000256" key="2">
    <source>
        <dbReference type="ARBA" id="ARBA00023315"/>
    </source>
</evidence>
<evidence type="ECO:0000313" key="5">
    <source>
        <dbReference type="Proteomes" id="UP000531594"/>
    </source>
</evidence>
<dbReference type="GO" id="GO:0016747">
    <property type="term" value="F:acyltransferase activity, transferring groups other than amino-acyl groups"/>
    <property type="evidence" value="ECO:0007669"/>
    <property type="project" value="InterPro"/>
</dbReference>
<feature type="domain" description="N-acetyltransferase" evidence="3">
    <location>
        <begin position="1"/>
        <end position="167"/>
    </location>
</feature>
<proteinExistence type="predicted"/>
<evidence type="ECO:0000259" key="3">
    <source>
        <dbReference type="PROSITE" id="PS51186"/>
    </source>
</evidence>
<comment type="caution">
    <text evidence="4">The sequence shown here is derived from an EMBL/GenBank/DDBJ whole genome shotgun (WGS) entry which is preliminary data.</text>
</comment>
<name>A0A7X0HW38_9BACI</name>
<dbReference type="Pfam" id="PF00583">
    <property type="entry name" value="Acetyltransf_1"/>
    <property type="match status" value="1"/>
</dbReference>
<keyword evidence="5" id="KW-1185">Reference proteome</keyword>
<dbReference type="RefSeq" id="WP_184530343.1">
    <property type="nucleotide sequence ID" value="NZ_JACHGK010000036.1"/>
</dbReference>
<dbReference type="InterPro" id="IPR050680">
    <property type="entry name" value="YpeA/RimI_acetyltransf"/>
</dbReference>
<dbReference type="CDD" id="cd04301">
    <property type="entry name" value="NAT_SF"/>
    <property type="match status" value="1"/>
</dbReference>
<dbReference type="AlphaFoldDB" id="A0A7X0HW38"/>
<accession>A0A7X0HW38</accession>
<reference evidence="4 5" key="1">
    <citation type="submission" date="2020-08" db="EMBL/GenBank/DDBJ databases">
        <title>Genomic Encyclopedia of Type Strains, Phase IV (KMG-IV): sequencing the most valuable type-strain genomes for metagenomic binning, comparative biology and taxonomic classification.</title>
        <authorList>
            <person name="Goeker M."/>
        </authorList>
    </citation>
    <scope>NUCLEOTIDE SEQUENCE [LARGE SCALE GENOMIC DNA]</scope>
    <source>
        <strain evidence="4 5">DSM 5391</strain>
    </source>
</reference>
<evidence type="ECO:0000256" key="1">
    <source>
        <dbReference type="ARBA" id="ARBA00022679"/>
    </source>
</evidence>
<protein>
    <submittedName>
        <fullName evidence="4">Ribosomal protein S18 acetylase RimI-like enzyme</fullName>
    </submittedName>
</protein>
<keyword evidence="4" id="KW-0689">Ribosomal protein</keyword>
<dbReference type="InterPro" id="IPR016181">
    <property type="entry name" value="Acyl_CoA_acyltransferase"/>
</dbReference>
<dbReference type="GO" id="GO:0005840">
    <property type="term" value="C:ribosome"/>
    <property type="evidence" value="ECO:0007669"/>
    <property type="project" value="UniProtKB-KW"/>
</dbReference>
<keyword evidence="1" id="KW-0808">Transferase</keyword>
<dbReference type="Gene3D" id="3.40.630.30">
    <property type="match status" value="1"/>
</dbReference>
<organism evidence="4 5">
    <name type="scientific">Bacillus benzoevorans</name>
    <dbReference type="NCBI Taxonomy" id="1456"/>
    <lineage>
        <taxon>Bacteria</taxon>
        <taxon>Bacillati</taxon>
        <taxon>Bacillota</taxon>
        <taxon>Bacilli</taxon>
        <taxon>Bacillales</taxon>
        <taxon>Bacillaceae</taxon>
        <taxon>Bacillus</taxon>
    </lineage>
</organism>
<sequence length="167" mass="19249">MEIRKLTTLEDARKYHSIRLESLENSPESFASSYEEEKDLSIEEMKNQFQCNDSFTYGAFENGELVGIITLHKEKLYKLSHRAHIGAMYVSPSKRSLGIGKVLMEEAIKKAKHIEGLEQVYLAVVSTNESAKKLYFSLGFEIFGTEKKGLRLENNIYYDVDYMILFI</sequence>
<keyword evidence="4" id="KW-0687">Ribonucleoprotein</keyword>
<keyword evidence="2" id="KW-0012">Acyltransferase</keyword>
<dbReference type="PROSITE" id="PS51186">
    <property type="entry name" value="GNAT"/>
    <property type="match status" value="1"/>
</dbReference>
<dbReference type="InterPro" id="IPR000182">
    <property type="entry name" value="GNAT_dom"/>
</dbReference>
<dbReference type="PANTHER" id="PTHR43420">
    <property type="entry name" value="ACETYLTRANSFERASE"/>
    <property type="match status" value="1"/>
</dbReference>
<dbReference type="Proteomes" id="UP000531594">
    <property type="component" value="Unassembled WGS sequence"/>
</dbReference>
<gene>
    <name evidence="4" type="ORF">HNR53_004661</name>
</gene>
<evidence type="ECO:0000313" key="4">
    <source>
        <dbReference type="EMBL" id="MBB6447939.1"/>
    </source>
</evidence>